<proteinExistence type="predicted"/>
<dbReference type="AlphaFoldDB" id="A0A2C6Z9Q3"/>
<protein>
    <submittedName>
        <fullName evidence="2">Asp/Glu/hydantoin racemase</fullName>
    </submittedName>
</protein>
<dbReference type="RefSeq" id="WP_099095155.1">
    <property type="nucleotide sequence ID" value="NZ_PDNU01000012.1"/>
</dbReference>
<reference evidence="2 3" key="1">
    <citation type="submission" date="2017-10" db="EMBL/GenBank/DDBJ databases">
        <authorList>
            <person name="Banno H."/>
            <person name="Chua N.-H."/>
        </authorList>
    </citation>
    <scope>NUCLEOTIDE SEQUENCE [LARGE SCALE GENOMIC DNA]</scope>
    <source>
        <strain evidence="2 3">YW11</strain>
    </source>
</reference>
<feature type="domain" description="Flavin reductase like" evidence="1">
    <location>
        <begin position="25"/>
        <end position="176"/>
    </location>
</feature>
<dbReference type="GO" id="GO:0010181">
    <property type="term" value="F:FMN binding"/>
    <property type="evidence" value="ECO:0007669"/>
    <property type="project" value="InterPro"/>
</dbReference>
<gene>
    <name evidence="2" type="ORF">CR162_08685</name>
</gene>
<dbReference type="GO" id="GO:0016646">
    <property type="term" value="F:oxidoreductase activity, acting on the CH-NH group of donors, NAD or NADP as acceptor"/>
    <property type="evidence" value="ECO:0007669"/>
    <property type="project" value="UniProtKB-ARBA"/>
</dbReference>
<evidence type="ECO:0000313" key="2">
    <source>
        <dbReference type="EMBL" id="PHK95241.1"/>
    </source>
</evidence>
<sequence length="205" mass="22478">MSDDTYFYDPRQGHGLPRDPFKAILAPRPIGWITSVDGQGRVNLAPYSFFAGLNTSPPMVGYSVEGRKDSMRNVEETGEFVCNLVSRPLAEAMNETCAPLAPGENEMIRAGLEAAPSTLVKPPRVALSPAAFECKLTQVVEIRDVTGQGLDTWLMIGQVVGVHIRREFLREGRFDTLAAQPVARCGYRGDYTEVASLFEMIRPGA</sequence>
<dbReference type="PANTHER" id="PTHR43812:SF2">
    <property type="entry name" value="FLAVIN REDUCTASE LIKE DOMAIN-CONTAINING PROTEIN"/>
    <property type="match status" value="1"/>
</dbReference>
<keyword evidence="3" id="KW-1185">Reference proteome</keyword>
<dbReference type="SUPFAM" id="SSF50475">
    <property type="entry name" value="FMN-binding split barrel"/>
    <property type="match status" value="1"/>
</dbReference>
<dbReference type="EMBL" id="PDNU01000012">
    <property type="protein sequence ID" value="PHK95241.1"/>
    <property type="molecule type" value="Genomic_DNA"/>
</dbReference>
<organism evidence="2 3">
    <name type="scientific">Teichococcus rhizosphaerae</name>
    <dbReference type="NCBI Taxonomy" id="1335062"/>
    <lineage>
        <taxon>Bacteria</taxon>
        <taxon>Pseudomonadati</taxon>
        <taxon>Pseudomonadota</taxon>
        <taxon>Alphaproteobacteria</taxon>
        <taxon>Acetobacterales</taxon>
        <taxon>Roseomonadaceae</taxon>
        <taxon>Roseomonas</taxon>
    </lineage>
</organism>
<dbReference type="PANTHER" id="PTHR43812">
    <property type="entry name" value="BLR2425 PROTEIN"/>
    <property type="match status" value="1"/>
</dbReference>
<evidence type="ECO:0000259" key="1">
    <source>
        <dbReference type="SMART" id="SM00903"/>
    </source>
</evidence>
<dbReference type="InterPro" id="IPR012349">
    <property type="entry name" value="Split_barrel_FMN-bd"/>
</dbReference>
<dbReference type="OrthoDB" id="9783347at2"/>
<dbReference type="SMART" id="SM00903">
    <property type="entry name" value="Flavin_Reduct"/>
    <property type="match status" value="1"/>
</dbReference>
<dbReference type="Proteomes" id="UP000223527">
    <property type="component" value="Unassembled WGS sequence"/>
</dbReference>
<comment type="caution">
    <text evidence="2">The sequence shown here is derived from an EMBL/GenBank/DDBJ whole genome shotgun (WGS) entry which is preliminary data.</text>
</comment>
<dbReference type="Pfam" id="PF01613">
    <property type="entry name" value="Flavin_Reduct"/>
    <property type="match status" value="1"/>
</dbReference>
<evidence type="ECO:0000313" key="3">
    <source>
        <dbReference type="Proteomes" id="UP000223527"/>
    </source>
</evidence>
<dbReference type="Gene3D" id="2.30.110.10">
    <property type="entry name" value="Electron Transport, Fmn-binding Protein, Chain A"/>
    <property type="match status" value="1"/>
</dbReference>
<dbReference type="InterPro" id="IPR002563">
    <property type="entry name" value="Flavin_Rdtase-like_dom"/>
</dbReference>
<name>A0A2C6Z9Q3_9PROT</name>
<accession>A0A2C6Z9Q3</accession>